<dbReference type="InterPro" id="IPR002347">
    <property type="entry name" value="SDR_fam"/>
</dbReference>
<dbReference type="PRINTS" id="PR00080">
    <property type="entry name" value="SDRFAMILY"/>
</dbReference>
<dbReference type="EMBL" id="JAVRRT010000007">
    <property type="protein sequence ID" value="KAK5170363.1"/>
    <property type="molecule type" value="Genomic_DNA"/>
</dbReference>
<dbReference type="InterPro" id="IPR036291">
    <property type="entry name" value="NAD(P)-bd_dom_sf"/>
</dbReference>
<comment type="similarity">
    <text evidence="1 3">Belongs to the short-chain dehydrogenases/reductases (SDR) family.</text>
</comment>
<evidence type="ECO:0000256" key="1">
    <source>
        <dbReference type="ARBA" id="ARBA00006484"/>
    </source>
</evidence>
<dbReference type="AlphaFoldDB" id="A0AAV9PEX1"/>
<dbReference type="GO" id="GO:0048038">
    <property type="term" value="F:quinone binding"/>
    <property type="evidence" value="ECO:0007669"/>
    <property type="project" value="TreeGrafter"/>
</dbReference>
<dbReference type="Pfam" id="PF00106">
    <property type="entry name" value="adh_short"/>
    <property type="match status" value="1"/>
</dbReference>
<dbReference type="PANTHER" id="PTHR42760:SF127">
    <property type="entry name" value="3-KETOACYL-ACYL CARRIER PROTEIN REDUCTASE-RELATED"/>
    <property type="match status" value="1"/>
</dbReference>
<keyword evidence="5" id="KW-1185">Reference proteome</keyword>
<keyword evidence="2" id="KW-0560">Oxidoreductase</keyword>
<dbReference type="GeneID" id="89926294"/>
<dbReference type="GO" id="GO:0016616">
    <property type="term" value="F:oxidoreductase activity, acting on the CH-OH group of donors, NAD or NADP as acceptor"/>
    <property type="evidence" value="ECO:0007669"/>
    <property type="project" value="TreeGrafter"/>
</dbReference>
<organism evidence="4 5">
    <name type="scientific">Saxophila tyrrhenica</name>
    <dbReference type="NCBI Taxonomy" id="1690608"/>
    <lineage>
        <taxon>Eukaryota</taxon>
        <taxon>Fungi</taxon>
        <taxon>Dikarya</taxon>
        <taxon>Ascomycota</taxon>
        <taxon>Pezizomycotina</taxon>
        <taxon>Dothideomycetes</taxon>
        <taxon>Dothideomycetidae</taxon>
        <taxon>Mycosphaerellales</taxon>
        <taxon>Extremaceae</taxon>
        <taxon>Saxophila</taxon>
    </lineage>
</organism>
<reference evidence="4 5" key="1">
    <citation type="submission" date="2023-08" db="EMBL/GenBank/DDBJ databases">
        <title>Black Yeasts Isolated from many extreme environments.</title>
        <authorList>
            <person name="Coleine C."/>
            <person name="Stajich J.E."/>
            <person name="Selbmann L."/>
        </authorList>
    </citation>
    <scope>NUCLEOTIDE SEQUENCE [LARGE SCALE GENOMIC DNA]</scope>
    <source>
        <strain evidence="4 5">CCFEE 5935</strain>
    </source>
</reference>
<dbReference type="Gene3D" id="3.40.50.720">
    <property type="entry name" value="NAD(P)-binding Rossmann-like Domain"/>
    <property type="match status" value="1"/>
</dbReference>
<protein>
    <submittedName>
        <fullName evidence="4">Uncharacterized protein</fullName>
    </submittedName>
</protein>
<name>A0AAV9PEX1_9PEZI</name>
<gene>
    <name evidence="4" type="ORF">LTR77_004950</name>
</gene>
<dbReference type="PRINTS" id="PR00081">
    <property type="entry name" value="GDHRDH"/>
</dbReference>
<dbReference type="CDD" id="cd05233">
    <property type="entry name" value="SDR_c"/>
    <property type="match status" value="1"/>
</dbReference>
<dbReference type="FunFam" id="3.40.50.720:FF:000173">
    <property type="entry name" value="3-oxoacyl-[acyl-carrier protein] reductase"/>
    <property type="match status" value="1"/>
</dbReference>
<dbReference type="PANTHER" id="PTHR42760">
    <property type="entry name" value="SHORT-CHAIN DEHYDROGENASES/REDUCTASES FAMILY MEMBER"/>
    <property type="match status" value="1"/>
</dbReference>
<comment type="caution">
    <text evidence="4">The sequence shown here is derived from an EMBL/GenBank/DDBJ whole genome shotgun (WGS) entry which is preliminary data.</text>
</comment>
<dbReference type="Proteomes" id="UP001337655">
    <property type="component" value="Unassembled WGS sequence"/>
</dbReference>
<dbReference type="GO" id="GO:0006633">
    <property type="term" value="P:fatty acid biosynthetic process"/>
    <property type="evidence" value="ECO:0007669"/>
    <property type="project" value="TreeGrafter"/>
</dbReference>
<accession>A0AAV9PEX1</accession>
<dbReference type="RefSeq" id="XP_064659561.1">
    <property type="nucleotide sequence ID" value="XM_064802200.1"/>
</dbReference>
<evidence type="ECO:0000256" key="3">
    <source>
        <dbReference type="RuleBase" id="RU000363"/>
    </source>
</evidence>
<evidence type="ECO:0000313" key="5">
    <source>
        <dbReference type="Proteomes" id="UP001337655"/>
    </source>
</evidence>
<sequence>MSSSGERRKLVLISGATGGIGKATAIAFAKEGGYDLAMHYNTASDEVREKLTESMTNHNREEDFRFHFFQADIGNYDSVRKLHREVVETLGPVDILFNNAGSACGHTSVQSLADVPIDVAEETWRINTGSGILLTQLCLPHMEAQNWGRVIFDSSVAAFTGGVVGPHYASSKSAQHGFIHWLAGNVAKKGITVNGVAPALIGDTNMMGSSDDKEVQERVASRIPVGRLGRPEEVADTVLWMAKNAYVTNKVIAIDGGYYPY</sequence>
<proteinExistence type="inferred from homology"/>
<evidence type="ECO:0000313" key="4">
    <source>
        <dbReference type="EMBL" id="KAK5170363.1"/>
    </source>
</evidence>
<dbReference type="SUPFAM" id="SSF51735">
    <property type="entry name" value="NAD(P)-binding Rossmann-fold domains"/>
    <property type="match status" value="1"/>
</dbReference>
<evidence type="ECO:0000256" key="2">
    <source>
        <dbReference type="ARBA" id="ARBA00023002"/>
    </source>
</evidence>